<dbReference type="PANTHER" id="PTHR43004:SF19">
    <property type="entry name" value="BINDING MONOOXYGENASE, PUTATIVE (JCVI)-RELATED"/>
    <property type="match status" value="1"/>
</dbReference>
<dbReference type="InterPro" id="IPR002938">
    <property type="entry name" value="FAD-bd"/>
</dbReference>
<evidence type="ECO:0000313" key="6">
    <source>
        <dbReference type="Proteomes" id="UP000317940"/>
    </source>
</evidence>
<dbReference type="InterPro" id="IPR036188">
    <property type="entry name" value="FAD/NAD-bd_sf"/>
</dbReference>
<dbReference type="SUPFAM" id="SSF51905">
    <property type="entry name" value="FAD/NAD(P)-binding domain"/>
    <property type="match status" value="1"/>
</dbReference>
<evidence type="ECO:0000313" key="5">
    <source>
        <dbReference type="EMBL" id="TWG00791.1"/>
    </source>
</evidence>
<dbReference type="RefSeq" id="WP_145906836.1">
    <property type="nucleotide sequence ID" value="NZ_BAAAMZ010000003.1"/>
</dbReference>
<protein>
    <submittedName>
        <fullName evidence="5">2-polyprenyl-6-methoxyphenol hydroxylase-like FAD-dependent oxidoreductase</fullName>
    </submittedName>
</protein>
<dbReference type="Pfam" id="PF01494">
    <property type="entry name" value="FAD_binding_3"/>
    <property type="match status" value="1"/>
</dbReference>
<comment type="caution">
    <text evidence="5">The sequence shown here is derived from an EMBL/GenBank/DDBJ whole genome shotgun (WGS) entry which is preliminary data.</text>
</comment>
<dbReference type="InterPro" id="IPR050641">
    <property type="entry name" value="RIFMO-like"/>
</dbReference>
<evidence type="ECO:0000259" key="4">
    <source>
        <dbReference type="Pfam" id="PF01494"/>
    </source>
</evidence>
<evidence type="ECO:0000256" key="2">
    <source>
        <dbReference type="ARBA" id="ARBA00022630"/>
    </source>
</evidence>
<sequence length="524" mass="55969">MPNDTANDTANDAVIDVAVIGAGPNGLLLACELALAGVRPVVFEKLAEPGEAQRANGVVGQVVRLLDHRGLHQRITGGDQPPAPAPGFMFAAFPLDLAELDPNPVHLLTVPQPRLEALLAERAAELGVEVRRGHELRGLRQDPDGVDLELDGPDGAVRVRARYLVGCDGGHSTVRRLAGITFPGVPGPGVVSRAAHATLPPEWIDPESGELVVPGHGRVPYFRFYRTEQGVFIFASPDPKRPLISTLEWGEPPADPELPLTLEEMSASIERVLGAPVPLTPPTGPGPHLLRRHVNGNTRLADRYREGRVLIAGDAAHVHSAVGGPGLNLGMQDVANLGWKLAADLRGWAPPGLLDTYQSERYPLGERVYLHSQAQLALMAPGPEVTALRALFGELLAAPENTRRIADLIAGSDVRYPVACPHPLAGRFAPEFPLDGPRLAELMHRARPLLLDLTPDQWFLPVARGWRDRVTAHAATSSAAPAAALLVRPDGYVAWAADPEEDADTGGKALRAALTDWFGEPVDG</sequence>
<accession>A0A561UN46</accession>
<dbReference type="AlphaFoldDB" id="A0A561UN46"/>
<comment type="cofactor">
    <cofactor evidence="1">
        <name>FAD</name>
        <dbReference type="ChEBI" id="CHEBI:57692"/>
    </cofactor>
</comment>
<organism evidence="5 6">
    <name type="scientific">Kitasatospora viridis</name>
    <dbReference type="NCBI Taxonomy" id="281105"/>
    <lineage>
        <taxon>Bacteria</taxon>
        <taxon>Bacillati</taxon>
        <taxon>Actinomycetota</taxon>
        <taxon>Actinomycetes</taxon>
        <taxon>Kitasatosporales</taxon>
        <taxon>Streptomycetaceae</taxon>
        <taxon>Kitasatospora</taxon>
    </lineage>
</organism>
<reference evidence="5 6" key="1">
    <citation type="submission" date="2019-06" db="EMBL/GenBank/DDBJ databases">
        <title>Sequencing the genomes of 1000 actinobacteria strains.</title>
        <authorList>
            <person name="Klenk H.-P."/>
        </authorList>
    </citation>
    <scope>NUCLEOTIDE SEQUENCE [LARGE SCALE GENOMIC DNA]</scope>
    <source>
        <strain evidence="5 6">DSM 44826</strain>
    </source>
</reference>
<dbReference type="Gene3D" id="3.50.50.60">
    <property type="entry name" value="FAD/NAD(P)-binding domain"/>
    <property type="match status" value="2"/>
</dbReference>
<proteinExistence type="predicted"/>
<name>A0A561UN46_9ACTN</name>
<dbReference type="EMBL" id="VIWT01000001">
    <property type="protein sequence ID" value="TWG00791.1"/>
    <property type="molecule type" value="Genomic_DNA"/>
</dbReference>
<keyword evidence="6" id="KW-1185">Reference proteome</keyword>
<keyword evidence="3" id="KW-0274">FAD</keyword>
<dbReference type="GO" id="GO:0016709">
    <property type="term" value="F:oxidoreductase activity, acting on paired donors, with incorporation or reduction of molecular oxygen, NAD(P)H as one donor, and incorporation of one atom of oxygen"/>
    <property type="evidence" value="ECO:0007669"/>
    <property type="project" value="UniProtKB-ARBA"/>
</dbReference>
<keyword evidence="2" id="KW-0285">Flavoprotein</keyword>
<evidence type="ECO:0000256" key="1">
    <source>
        <dbReference type="ARBA" id="ARBA00001974"/>
    </source>
</evidence>
<dbReference type="PRINTS" id="PR00420">
    <property type="entry name" value="RNGMNOXGNASE"/>
</dbReference>
<evidence type="ECO:0000256" key="3">
    <source>
        <dbReference type="ARBA" id="ARBA00022827"/>
    </source>
</evidence>
<gene>
    <name evidence="5" type="ORF">FHX73_114671</name>
</gene>
<dbReference type="PANTHER" id="PTHR43004">
    <property type="entry name" value="TRK SYSTEM POTASSIUM UPTAKE PROTEIN"/>
    <property type="match status" value="1"/>
</dbReference>
<dbReference type="Proteomes" id="UP000317940">
    <property type="component" value="Unassembled WGS sequence"/>
</dbReference>
<dbReference type="GO" id="GO:0071949">
    <property type="term" value="F:FAD binding"/>
    <property type="evidence" value="ECO:0007669"/>
    <property type="project" value="InterPro"/>
</dbReference>
<dbReference type="Gene3D" id="3.40.30.120">
    <property type="match status" value="1"/>
</dbReference>
<feature type="domain" description="FAD-binding" evidence="4">
    <location>
        <begin position="16"/>
        <end position="368"/>
    </location>
</feature>
<dbReference type="Gene3D" id="3.30.70.2450">
    <property type="match status" value="1"/>
</dbReference>
<dbReference type="Pfam" id="PF21274">
    <property type="entry name" value="Rng_hyd_C"/>
    <property type="match status" value="1"/>
</dbReference>
<dbReference type="OrthoDB" id="8670884at2"/>